<reference evidence="1" key="1">
    <citation type="submission" date="2021-01" db="EMBL/GenBank/DDBJ databases">
        <authorList>
            <consortium name="Genoscope - CEA"/>
            <person name="William W."/>
        </authorList>
    </citation>
    <scope>NUCLEOTIDE SEQUENCE</scope>
</reference>
<comment type="caution">
    <text evidence="1">The sequence shown here is derived from an EMBL/GenBank/DDBJ whole genome shotgun (WGS) entry which is preliminary data.</text>
</comment>
<keyword evidence="2" id="KW-1185">Reference proteome</keyword>
<organism evidence="1 2">
    <name type="scientific">Paramecium sonneborni</name>
    <dbReference type="NCBI Taxonomy" id="65129"/>
    <lineage>
        <taxon>Eukaryota</taxon>
        <taxon>Sar</taxon>
        <taxon>Alveolata</taxon>
        <taxon>Ciliophora</taxon>
        <taxon>Intramacronucleata</taxon>
        <taxon>Oligohymenophorea</taxon>
        <taxon>Peniculida</taxon>
        <taxon>Parameciidae</taxon>
        <taxon>Paramecium</taxon>
    </lineage>
</organism>
<protein>
    <submittedName>
        <fullName evidence="1">Uncharacterized protein</fullName>
    </submittedName>
</protein>
<proteinExistence type="predicted"/>
<accession>A0A8S1N2Z7</accession>
<evidence type="ECO:0000313" key="1">
    <source>
        <dbReference type="EMBL" id="CAD8087647.1"/>
    </source>
</evidence>
<dbReference type="Proteomes" id="UP000692954">
    <property type="component" value="Unassembled WGS sequence"/>
</dbReference>
<dbReference type="EMBL" id="CAJJDN010000051">
    <property type="protein sequence ID" value="CAD8087647.1"/>
    <property type="molecule type" value="Genomic_DNA"/>
</dbReference>
<sequence length="74" mass="9107">MNFFIQIHREDVFKQKRIINKDSEFKNRPNNQVQTFTQQIQANFSKIPQLSQFKYQNQNDKKNQLSFRKIMEIQ</sequence>
<gene>
    <name evidence="1" type="ORF">PSON_ATCC_30995.1.T0510313</name>
</gene>
<dbReference type="AlphaFoldDB" id="A0A8S1N2Z7"/>
<name>A0A8S1N2Z7_9CILI</name>
<evidence type="ECO:0000313" key="2">
    <source>
        <dbReference type="Proteomes" id="UP000692954"/>
    </source>
</evidence>